<dbReference type="AlphaFoldDB" id="A0AA38CUM8"/>
<accession>A0AA38CUM8</accession>
<feature type="compositionally biased region" description="Basic and acidic residues" evidence="1">
    <location>
        <begin position="46"/>
        <end position="60"/>
    </location>
</feature>
<feature type="non-terminal residue" evidence="2">
    <location>
        <position position="1"/>
    </location>
</feature>
<name>A0AA38CUM8_TAXCH</name>
<organism evidence="2 3">
    <name type="scientific">Taxus chinensis</name>
    <name type="common">Chinese yew</name>
    <name type="synonym">Taxus wallichiana var. chinensis</name>
    <dbReference type="NCBI Taxonomy" id="29808"/>
    <lineage>
        <taxon>Eukaryota</taxon>
        <taxon>Viridiplantae</taxon>
        <taxon>Streptophyta</taxon>
        <taxon>Embryophyta</taxon>
        <taxon>Tracheophyta</taxon>
        <taxon>Spermatophyta</taxon>
        <taxon>Pinopsida</taxon>
        <taxon>Pinidae</taxon>
        <taxon>Conifers II</taxon>
        <taxon>Cupressales</taxon>
        <taxon>Taxaceae</taxon>
        <taxon>Taxus</taxon>
    </lineage>
</organism>
<dbReference type="EMBL" id="JAHRHJ020000008">
    <property type="protein sequence ID" value="KAH9304837.1"/>
    <property type="molecule type" value="Genomic_DNA"/>
</dbReference>
<feature type="compositionally biased region" description="Polar residues" evidence="1">
    <location>
        <begin position="22"/>
        <end position="45"/>
    </location>
</feature>
<keyword evidence="3" id="KW-1185">Reference proteome</keyword>
<proteinExistence type="predicted"/>
<feature type="non-terminal residue" evidence="2">
    <location>
        <position position="60"/>
    </location>
</feature>
<reference evidence="2 3" key="1">
    <citation type="journal article" date="2021" name="Nat. Plants">
        <title>The Taxus genome provides insights into paclitaxel biosynthesis.</title>
        <authorList>
            <person name="Xiong X."/>
            <person name="Gou J."/>
            <person name="Liao Q."/>
            <person name="Li Y."/>
            <person name="Zhou Q."/>
            <person name="Bi G."/>
            <person name="Li C."/>
            <person name="Du R."/>
            <person name="Wang X."/>
            <person name="Sun T."/>
            <person name="Guo L."/>
            <person name="Liang H."/>
            <person name="Lu P."/>
            <person name="Wu Y."/>
            <person name="Zhang Z."/>
            <person name="Ro D.K."/>
            <person name="Shang Y."/>
            <person name="Huang S."/>
            <person name="Yan J."/>
        </authorList>
    </citation>
    <scope>NUCLEOTIDE SEQUENCE [LARGE SCALE GENOMIC DNA]</scope>
    <source>
        <strain evidence="2">Ta-2019</strain>
    </source>
</reference>
<protein>
    <submittedName>
        <fullName evidence="2">Uncharacterized protein</fullName>
    </submittedName>
</protein>
<evidence type="ECO:0000256" key="1">
    <source>
        <dbReference type="SAM" id="MobiDB-lite"/>
    </source>
</evidence>
<evidence type="ECO:0000313" key="2">
    <source>
        <dbReference type="EMBL" id="KAH9304837.1"/>
    </source>
</evidence>
<sequence>VEDQPRFSGLGYSSGKMEIGESSKTAQGRQASNSQGSTPLELQDSTIRRNNDRCKKIGKR</sequence>
<gene>
    <name evidence="2" type="ORF">KI387_009241</name>
</gene>
<evidence type="ECO:0000313" key="3">
    <source>
        <dbReference type="Proteomes" id="UP000824469"/>
    </source>
</evidence>
<dbReference type="Proteomes" id="UP000824469">
    <property type="component" value="Unassembled WGS sequence"/>
</dbReference>
<feature type="region of interest" description="Disordered" evidence="1">
    <location>
        <begin position="1"/>
        <end position="60"/>
    </location>
</feature>
<comment type="caution">
    <text evidence="2">The sequence shown here is derived from an EMBL/GenBank/DDBJ whole genome shotgun (WGS) entry which is preliminary data.</text>
</comment>